<keyword evidence="4" id="KW-1185">Reference proteome</keyword>
<dbReference type="AlphaFoldDB" id="A0A835XFK7"/>
<feature type="compositionally biased region" description="Basic residues" evidence="1">
    <location>
        <begin position="72"/>
        <end position="91"/>
    </location>
</feature>
<reference evidence="3" key="1">
    <citation type="journal article" date="2020" name="bioRxiv">
        <title>Comparative genomics of Chlamydomonas.</title>
        <authorList>
            <person name="Craig R.J."/>
            <person name="Hasan A.R."/>
            <person name="Ness R.W."/>
            <person name="Keightley P.D."/>
        </authorList>
    </citation>
    <scope>NUCLEOTIDE SEQUENCE</scope>
    <source>
        <strain evidence="3">CCAP 11/70</strain>
    </source>
</reference>
<proteinExistence type="predicted"/>
<dbReference type="Proteomes" id="UP000612055">
    <property type="component" value="Unassembled WGS sequence"/>
</dbReference>
<protein>
    <submittedName>
        <fullName evidence="3">Uncharacterized protein</fullName>
    </submittedName>
</protein>
<dbReference type="EMBL" id="JAEHOE010000219">
    <property type="protein sequence ID" value="KAG2482474.1"/>
    <property type="molecule type" value="Genomic_DNA"/>
</dbReference>
<evidence type="ECO:0000256" key="2">
    <source>
        <dbReference type="SAM" id="Phobius"/>
    </source>
</evidence>
<keyword evidence="2" id="KW-0812">Transmembrane</keyword>
<evidence type="ECO:0000313" key="3">
    <source>
        <dbReference type="EMBL" id="KAG2482474.1"/>
    </source>
</evidence>
<accession>A0A835XFK7</accession>
<keyword evidence="2" id="KW-0472">Membrane</keyword>
<comment type="caution">
    <text evidence="3">The sequence shown here is derived from an EMBL/GenBank/DDBJ whole genome shotgun (WGS) entry which is preliminary data.</text>
</comment>
<sequence length="100" mass="11195">MPTAPASRWGCGTRRNRILWALIGVCAAAALILFSLAGGYVLCNEKNKSGNFQDPSTQILELLLPRPNHPNRPNRRNRRNCRRGGHSRKQGRGSCGGRWW</sequence>
<evidence type="ECO:0000256" key="1">
    <source>
        <dbReference type="SAM" id="MobiDB-lite"/>
    </source>
</evidence>
<feature type="region of interest" description="Disordered" evidence="1">
    <location>
        <begin position="64"/>
        <end position="100"/>
    </location>
</feature>
<keyword evidence="2" id="KW-1133">Transmembrane helix</keyword>
<name>A0A835XFK7_9CHLO</name>
<gene>
    <name evidence="3" type="ORF">HYH03_018581</name>
</gene>
<feature type="transmembrane region" description="Helical" evidence="2">
    <location>
        <begin position="18"/>
        <end position="42"/>
    </location>
</feature>
<organism evidence="3 4">
    <name type="scientific">Edaphochlamys debaryana</name>
    <dbReference type="NCBI Taxonomy" id="47281"/>
    <lineage>
        <taxon>Eukaryota</taxon>
        <taxon>Viridiplantae</taxon>
        <taxon>Chlorophyta</taxon>
        <taxon>core chlorophytes</taxon>
        <taxon>Chlorophyceae</taxon>
        <taxon>CS clade</taxon>
        <taxon>Chlamydomonadales</taxon>
        <taxon>Chlamydomonadales incertae sedis</taxon>
        <taxon>Edaphochlamys</taxon>
    </lineage>
</organism>
<evidence type="ECO:0000313" key="4">
    <source>
        <dbReference type="Proteomes" id="UP000612055"/>
    </source>
</evidence>